<protein>
    <recommendedName>
        <fullName evidence="1">Non-canonical E2 ubiquitin-conjugating enzyme C-terminal domain-containing protein</fullName>
    </recommendedName>
</protein>
<dbReference type="InterPro" id="IPR018553">
    <property type="entry name" value="E2_Ub-conjug_enz"/>
</dbReference>
<dbReference type="EMBL" id="JALLKP010000002">
    <property type="protein sequence ID" value="KAK2196552.1"/>
    <property type="molecule type" value="Genomic_DNA"/>
</dbReference>
<feature type="domain" description="Non-canonical E2 ubiquitin-conjugating enzyme C-terminal" evidence="1">
    <location>
        <begin position="329"/>
        <end position="596"/>
    </location>
</feature>
<organism evidence="2 3">
    <name type="scientific">Babesia duncani</name>
    <dbReference type="NCBI Taxonomy" id="323732"/>
    <lineage>
        <taxon>Eukaryota</taxon>
        <taxon>Sar</taxon>
        <taxon>Alveolata</taxon>
        <taxon>Apicomplexa</taxon>
        <taxon>Aconoidasida</taxon>
        <taxon>Piroplasmida</taxon>
        <taxon>Babesiidae</taxon>
        <taxon>Babesia</taxon>
    </lineage>
</organism>
<sequence length="601" mass="68572">METNKKLADLLDKSESHLDGTNPAASDTDAIGNIIKGLSRSELENVIRSLSSKVDMPAYIKDALETTYDSAPMQIDPIQQQPTTGIELLDEKQPYVDDDISPALDDEYYVRIAKYAPIRLSLEERKIMRLLDSTLHVSEYTDKIDILHDGNKNKKIVKEIKEVCAILSGLAISRNYDEGRRLVTDRNYVANAQFFRNVFEIGRRYKILNPDKMRSSYGKLMYFLMDSRRPEIQELLDFDCVAPVNTVYSFLSTKTNGLEMLKDPQIGLATMEITPEGKSRNQVQCEIKAKEDAIRYMTSKYGTKNKGIVGLGLSFFAKSFGVSQQQQGQEEEMTRDEVQACLYSLGDHHSHLRAFRHPCDVMIKHLKENFDPKDPNPKYNLGIVAGMEGSRLSHSHSRQYMYVLQSLTLWREIAHDMFALWHFAEADLLNPDNTYRLRNTGQGLNRIQDGPNVVNGMRHILRRVQHRVGTWVGSNVIHLGDHNVPNSFIFIEKYTQIPRILNPIVMCLEKLPELYKSTASMKKYIDTEFNGLSQLKMLILTDFFRLAFDGSGADNFNDAGSCIDGRLTSAWNWCSKIEKKSFFPIFLLTGFSGFDGRFSED</sequence>
<proteinExistence type="predicted"/>
<evidence type="ECO:0000259" key="1">
    <source>
        <dbReference type="Pfam" id="PF09418"/>
    </source>
</evidence>
<dbReference type="RefSeq" id="XP_067803394.1">
    <property type="nucleotide sequence ID" value="XM_067946830.1"/>
</dbReference>
<keyword evidence="3" id="KW-1185">Reference proteome</keyword>
<accession>A0AAD9PKJ4</accession>
<gene>
    <name evidence="2" type="ORF">BdWA1_001799</name>
</gene>
<feature type="domain" description="Non-canonical E2 ubiquitin-conjugating enzyme C-terminal" evidence="1">
    <location>
        <begin position="113"/>
        <end position="305"/>
    </location>
</feature>
<dbReference type="PANTHER" id="PTHR31560">
    <property type="entry name" value="UPF0652 PROTEIN C16A11.03C-RELATED"/>
    <property type="match status" value="1"/>
</dbReference>
<dbReference type="InterPro" id="IPR057668">
    <property type="entry name" value="E2_Ub-conjug_enz_C"/>
</dbReference>
<reference evidence="2" key="1">
    <citation type="journal article" date="2023" name="Nat. Microbiol.">
        <title>Babesia duncani multi-omics identifies virulence factors and drug targets.</title>
        <authorList>
            <person name="Singh P."/>
            <person name="Lonardi S."/>
            <person name="Liang Q."/>
            <person name="Vydyam P."/>
            <person name="Khabirova E."/>
            <person name="Fang T."/>
            <person name="Gihaz S."/>
            <person name="Thekkiniath J."/>
            <person name="Munshi M."/>
            <person name="Abel S."/>
            <person name="Ciampossin L."/>
            <person name="Batugedara G."/>
            <person name="Gupta M."/>
            <person name="Lu X.M."/>
            <person name="Lenz T."/>
            <person name="Chakravarty S."/>
            <person name="Cornillot E."/>
            <person name="Hu Y."/>
            <person name="Ma W."/>
            <person name="Gonzalez L.M."/>
            <person name="Sanchez S."/>
            <person name="Estrada K."/>
            <person name="Sanchez-Flores A."/>
            <person name="Montero E."/>
            <person name="Harb O.S."/>
            <person name="Le Roch K.G."/>
            <person name="Mamoun C.B."/>
        </authorList>
    </citation>
    <scope>NUCLEOTIDE SEQUENCE</scope>
    <source>
        <strain evidence="2">WA1</strain>
    </source>
</reference>
<evidence type="ECO:0000313" key="3">
    <source>
        <dbReference type="Proteomes" id="UP001214638"/>
    </source>
</evidence>
<dbReference type="Pfam" id="PF09418">
    <property type="entry name" value="DUF2009"/>
    <property type="match status" value="2"/>
</dbReference>
<dbReference type="GeneID" id="94336097"/>
<dbReference type="KEGG" id="bdw:94336097"/>
<dbReference type="PANTHER" id="PTHR31560:SF0">
    <property type="entry name" value="UPF0652 PROTEIN C22H10.08"/>
    <property type="match status" value="1"/>
</dbReference>
<name>A0AAD9PKJ4_9APIC</name>
<evidence type="ECO:0000313" key="2">
    <source>
        <dbReference type="EMBL" id="KAK2196552.1"/>
    </source>
</evidence>
<dbReference type="AlphaFoldDB" id="A0AAD9PKJ4"/>
<dbReference type="Proteomes" id="UP001214638">
    <property type="component" value="Unassembled WGS sequence"/>
</dbReference>
<comment type="caution">
    <text evidence="2">The sequence shown here is derived from an EMBL/GenBank/DDBJ whole genome shotgun (WGS) entry which is preliminary data.</text>
</comment>